<dbReference type="InterPro" id="IPR027417">
    <property type="entry name" value="P-loop_NTPase"/>
</dbReference>
<dbReference type="InterPro" id="IPR041677">
    <property type="entry name" value="DNA2/NAM7_AAA_11"/>
</dbReference>
<dbReference type="SUPFAM" id="SSF49899">
    <property type="entry name" value="Concanavalin A-like lectins/glucanases"/>
    <property type="match status" value="1"/>
</dbReference>
<dbReference type="Gene3D" id="2.60.120.920">
    <property type="match status" value="1"/>
</dbReference>
<dbReference type="GO" id="GO:0004386">
    <property type="term" value="F:helicase activity"/>
    <property type="evidence" value="ECO:0007669"/>
    <property type="project" value="UniProtKB-KW"/>
</dbReference>
<dbReference type="SMART" id="SM00456">
    <property type="entry name" value="WW"/>
    <property type="match status" value="1"/>
</dbReference>
<dbReference type="Proteomes" id="UP001642464">
    <property type="component" value="Unassembled WGS sequence"/>
</dbReference>
<feature type="domain" description="WW" evidence="2">
    <location>
        <begin position="1465"/>
        <end position="1498"/>
    </location>
</feature>
<evidence type="ECO:0000313" key="5">
    <source>
        <dbReference type="Proteomes" id="UP001642464"/>
    </source>
</evidence>
<reference evidence="4 5" key="1">
    <citation type="submission" date="2024-02" db="EMBL/GenBank/DDBJ databases">
        <authorList>
            <person name="Chen Y."/>
            <person name="Shah S."/>
            <person name="Dougan E. K."/>
            <person name="Thang M."/>
            <person name="Chan C."/>
        </authorList>
    </citation>
    <scope>NUCLEOTIDE SEQUENCE [LARGE SCALE GENOMIC DNA]</scope>
</reference>
<accession>A0ABP0IG91</accession>
<feature type="region of interest" description="Disordered" evidence="1">
    <location>
        <begin position="1103"/>
        <end position="1203"/>
    </location>
</feature>
<dbReference type="EMBL" id="CAXAMM010003891">
    <property type="protein sequence ID" value="CAK9001576.1"/>
    <property type="molecule type" value="Genomic_DNA"/>
</dbReference>
<dbReference type="Gene3D" id="2.20.70.10">
    <property type="match status" value="1"/>
</dbReference>
<evidence type="ECO:0000313" key="4">
    <source>
        <dbReference type="EMBL" id="CAK9001576.1"/>
    </source>
</evidence>
<dbReference type="SUPFAM" id="SSF51045">
    <property type="entry name" value="WW domain"/>
    <property type="match status" value="1"/>
</dbReference>
<dbReference type="Pfam" id="PF13087">
    <property type="entry name" value="AAA_12"/>
    <property type="match status" value="1"/>
</dbReference>
<feature type="domain" description="B30.2/SPRY" evidence="3">
    <location>
        <begin position="74"/>
        <end position="263"/>
    </location>
</feature>
<evidence type="ECO:0000259" key="3">
    <source>
        <dbReference type="PROSITE" id="PS50188"/>
    </source>
</evidence>
<dbReference type="InterPro" id="IPR001870">
    <property type="entry name" value="B30.2/SPRY"/>
</dbReference>
<gene>
    <name evidence="4" type="ORF">SCF082_LOCUS6989</name>
</gene>
<proteinExistence type="predicted"/>
<keyword evidence="4" id="KW-0067">ATP-binding</keyword>
<feature type="compositionally biased region" description="Gly residues" evidence="1">
    <location>
        <begin position="1"/>
        <end position="23"/>
    </location>
</feature>
<evidence type="ECO:0000256" key="1">
    <source>
        <dbReference type="SAM" id="MobiDB-lite"/>
    </source>
</evidence>
<dbReference type="InterPro" id="IPR013320">
    <property type="entry name" value="ConA-like_dom_sf"/>
</dbReference>
<keyword evidence="4" id="KW-0347">Helicase</keyword>
<feature type="region of interest" description="Disordered" evidence="1">
    <location>
        <begin position="281"/>
        <end position="301"/>
    </location>
</feature>
<dbReference type="InterPro" id="IPR041679">
    <property type="entry name" value="DNA2/NAM7-like_C"/>
</dbReference>
<dbReference type="CDD" id="cd00201">
    <property type="entry name" value="WW"/>
    <property type="match status" value="1"/>
</dbReference>
<comment type="caution">
    <text evidence="4">The sequence shown here is derived from an EMBL/GenBank/DDBJ whole genome shotgun (WGS) entry which is preliminary data.</text>
</comment>
<protein>
    <submittedName>
        <fullName evidence="4">Regulator of nonsense transcripts 1 (ATP-dependent helicase RENT1) (Nonsense mRNA reducing factor 1) (NORF1) (Up-frameshift suppressor 1 homolog) (MUpf1)</fullName>
    </submittedName>
</protein>
<feature type="compositionally biased region" description="Basic and acidic residues" evidence="1">
    <location>
        <begin position="1178"/>
        <end position="1203"/>
    </location>
</feature>
<dbReference type="SUPFAM" id="SSF52540">
    <property type="entry name" value="P-loop containing nucleoside triphosphate hydrolases"/>
    <property type="match status" value="1"/>
</dbReference>
<dbReference type="InterPro" id="IPR045055">
    <property type="entry name" value="DNA2/NAM7-like"/>
</dbReference>
<dbReference type="InterPro" id="IPR047187">
    <property type="entry name" value="SF1_C_Upf1"/>
</dbReference>
<keyword evidence="4" id="KW-0378">Hydrolase</keyword>
<dbReference type="PANTHER" id="PTHR10887:SF495">
    <property type="entry name" value="HELICASE SENATAXIN ISOFORM X1-RELATED"/>
    <property type="match status" value="1"/>
</dbReference>
<dbReference type="Gene3D" id="3.40.50.300">
    <property type="entry name" value="P-loop containing nucleotide triphosphate hydrolases"/>
    <property type="match status" value="2"/>
</dbReference>
<feature type="compositionally biased region" description="Basic and acidic residues" evidence="1">
    <location>
        <begin position="27"/>
        <end position="63"/>
    </location>
</feature>
<keyword evidence="5" id="KW-1185">Reference proteome</keyword>
<feature type="region of interest" description="Disordered" evidence="1">
    <location>
        <begin position="1"/>
        <end position="87"/>
    </location>
</feature>
<dbReference type="InterPro" id="IPR001202">
    <property type="entry name" value="WW_dom"/>
</dbReference>
<dbReference type="Pfam" id="PF13086">
    <property type="entry name" value="AAA_11"/>
    <property type="match status" value="2"/>
</dbReference>
<name>A0ABP0IG91_9DINO</name>
<dbReference type="InterPro" id="IPR043136">
    <property type="entry name" value="B30.2/SPRY_sf"/>
</dbReference>
<keyword evidence="4" id="KW-0547">Nucleotide-binding</keyword>
<sequence length="1546" mass="168240">MSGWSGGGWNGGGGWKGGGGGGWSNDNWRDGGNWRDDKGGRKGDNREGGKGNRDGGKGNRDGGKGGGKGGKGGDSGPPPAPRGAGEALQPGETIKLNVNDCEAGLTLMGGTGSGTRERAKRKADSGTQWAGVRADCGVAAEGLWAFCVWNETGGNLRIGWSMENSKLALGTDRYSWGFGGTATKSHAGNFEKFGQTFGKDDAITCCVDLERRAILYFKNGREIPGDCFTFGKELSGVPLFPHVYTKEATFSISFDGSGGAPPLSGGFKWISEAALVPHPTRVSGAGPSVTEPAPEAQGDDGPKFVLTPYGWRTVEQAGGLTQEWRTSLDAYVRHFTSSLELEYEAERQAVLEKVQKRSTRQLQDEGIGIAGLCAEFDAVYGRVSLWPDGWRMPYLSEIKFGRAVLLSTVDGGVDLEDPKKTISAEVESIRDGTMVLSTPYERLPSTGSGNDLYRVDLGPNIVANKRIDRMLDELQRCLGVDQAANPRDSIQKLNYNANLCGLLLPGAPLADALYADIGESSASAAKWDPMTRAAPNPKADISRAAKEKDIGAEKYTPKSEIHSTKKMNESQQSACDMVLEQRRRFSLIQGPPGTGKTTTASAIICGWLKSNRGPVLASAFSNKGCDNIAQQLHHMGVRVLRMGLCSAKEPYSLETRLEEAGFRRGDKGMKAVLENIDVVCATCIGCGMGPLDSRTFPFIVIDEAAQVIEPAVILPLGKGAVQAVMVGDQCQLPATVLSQEAQSKGLDISMFDRLLSMGMEYTLLSDQYRMHPSISAFPSWRFYRGELKNAVTDADRPMPPGLPFRSSLVFLHVDAIESSGGASKKNEGEADCASWIVEQVMQSGIRPEHIGIISPYGAQVKLIQRSLPYNAQMSVQVSTVDAFQGSEREVIILSLVRANRRGDVGFVADWRRLNVALSRARRLCVVVGNIPTWLNSSSALIRDWLGFHQVGKADVRAFRGYVTDLPMDVAAKVNALRQDFITNNPAPAKLSRAEKAARNVSAAGKKAREITQALEDAIKAEDEAVLKSVISQAKEAGIEKSIIDEAETTLESLSASKRLNAAIKSRDPTALVQAIIQAKMTGVDDDKIDKAEALMNELVVPSEEHGRSFYAPAPKKPEAEKGEEPEEKPAKKKPKNKSWAGLLNTGPKYAGRRRDEEDDAPPPPEGETVAVIEDEPVPEVKEGKGKAGKGKDGKGKGKGKSEPEKPYLVVDAELGAGVELTATCWGMHVDLVEEKPGQPHLVAGSTITAIGGHNLLGLADEDAVATAFGEHFKHEALIDVDPATFETLELPPEASTWPLSFQEDLEMLANKFAIDCSISKLGLELAGPSVAMEPAKMEMQQLLDFYLKGQAEEKQKQVKVDQEAMKLAIRHNQERQQREAQEWAAWQAYVLQMQETYTAYAMAAQQAWEQQVMQQMAMQQAQPMQQFPQQSMYQNPMMGQQMGMQQPMHQMQQMQPQMQPMQQMAPMHSPWVMYYNQQGQPYYYNEQTGEQVWQLPPGATCSRQGNAPGGYGMGGGYQDMNQMWGGQMGQMQQMPYGYNQNQQSWY</sequence>
<dbReference type="SMART" id="SM00449">
    <property type="entry name" value="SPRY"/>
    <property type="match status" value="1"/>
</dbReference>
<dbReference type="InterPro" id="IPR003877">
    <property type="entry name" value="SPRY_dom"/>
</dbReference>
<dbReference type="Pfam" id="PF00622">
    <property type="entry name" value="SPRY"/>
    <property type="match status" value="1"/>
</dbReference>
<dbReference type="PROSITE" id="PS50188">
    <property type="entry name" value="B302_SPRY"/>
    <property type="match status" value="1"/>
</dbReference>
<organism evidence="4 5">
    <name type="scientific">Durusdinium trenchii</name>
    <dbReference type="NCBI Taxonomy" id="1381693"/>
    <lineage>
        <taxon>Eukaryota</taxon>
        <taxon>Sar</taxon>
        <taxon>Alveolata</taxon>
        <taxon>Dinophyceae</taxon>
        <taxon>Suessiales</taxon>
        <taxon>Symbiodiniaceae</taxon>
        <taxon>Durusdinium</taxon>
    </lineage>
</organism>
<dbReference type="PANTHER" id="PTHR10887">
    <property type="entry name" value="DNA2/NAM7 HELICASE FAMILY"/>
    <property type="match status" value="1"/>
</dbReference>
<dbReference type="InterPro" id="IPR036020">
    <property type="entry name" value="WW_dom_sf"/>
</dbReference>
<dbReference type="PROSITE" id="PS50020">
    <property type="entry name" value="WW_DOMAIN_2"/>
    <property type="match status" value="1"/>
</dbReference>
<evidence type="ECO:0000259" key="2">
    <source>
        <dbReference type="PROSITE" id="PS50020"/>
    </source>
</evidence>
<dbReference type="CDD" id="cd18808">
    <property type="entry name" value="SF1_C_Upf1"/>
    <property type="match status" value="1"/>
</dbReference>
<feature type="compositionally biased region" description="Gly residues" evidence="1">
    <location>
        <begin position="64"/>
        <end position="75"/>
    </location>
</feature>